<evidence type="ECO:0000256" key="1">
    <source>
        <dbReference type="SAM" id="Phobius"/>
    </source>
</evidence>
<evidence type="ECO:0000313" key="4">
    <source>
        <dbReference type="Proteomes" id="UP000000803"/>
    </source>
</evidence>
<dbReference type="EMBL" id="AE014134">
    <property type="protein sequence ID" value="ALI30196.1"/>
    <property type="molecule type" value="Genomic_DNA"/>
</dbReference>
<keyword evidence="4" id="KW-1185">Reference proteome</keyword>
<gene>
    <name evidence="2" type="primary">Dmel\CG34310</name>
    <name evidence="2 3" type="ORF">CG34310</name>
    <name evidence="2" type="ORF">Dmel_CG34310</name>
</gene>
<reference evidence="2 4" key="7">
    <citation type="journal article" date="2007" name="Science">
        <title>The Release 5.1 annotation of Drosophila melanogaster heterochromatin.</title>
        <authorList>
            <person name="Smith C.D."/>
            <person name="Shu S."/>
            <person name="Mungall C.J."/>
            <person name="Karpen G.H."/>
        </authorList>
    </citation>
    <scope>NUCLEOTIDE SEQUENCE [LARGE SCALE GENOMIC DNA]</scope>
    <source>
        <strain evidence="4">Berkeley</strain>
    </source>
</reference>
<organism evidence="2 4">
    <name type="scientific">Drosophila melanogaster</name>
    <name type="common">Fruit fly</name>
    <dbReference type="NCBI Taxonomy" id="7227"/>
    <lineage>
        <taxon>Eukaryota</taxon>
        <taxon>Metazoa</taxon>
        <taxon>Ecdysozoa</taxon>
        <taxon>Arthropoda</taxon>
        <taxon>Hexapoda</taxon>
        <taxon>Insecta</taxon>
        <taxon>Pterygota</taxon>
        <taxon>Neoptera</taxon>
        <taxon>Endopterygota</taxon>
        <taxon>Diptera</taxon>
        <taxon>Brachycera</taxon>
        <taxon>Muscomorpha</taxon>
        <taxon>Ephydroidea</taxon>
        <taxon>Drosophilidae</taxon>
        <taxon>Drosophila</taxon>
        <taxon>Sophophora</taxon>
    </lineage>
</organism>
<dbReference type="OMA" id="GIYIWQP"/>
<evidence type="ECO:0000313" key="3">
    <source>
        <dbReference type="FlyBase" id="FBgn0085339"/>
    </source>
</evidence>
<reference evidence="2 4" key="10">
    <citation type="journal article" date="2015" name="G3 (Bethesda)">
        <title>Gene Model Annotations for Drosophila melanogaster: The Rule-Benders.</title>
        <authorList>
            <consortium name="FlyBase Consortium"/>
            <person name="Crosby M.A."/>
            <person name="Gramates L.S."/>
            <person name="Dos Santos G."/>
            <person name="Matthews B.B."/>
            <person name="St Pierre S.E."/>
            <person name="Zhou P."/>
            <person name="Schroeder A.J."/>
            <person name="Falls K."/>
            <person name="Emmert D.B."/>
            <person name="Russo S.M."/>
            <person name="Gelbart W.M."/>
            <person name="null"/>
        </authorList>
    </citation>
    <scope>NUCLEOTIDE SEQUENCE [LARGE SCALE GENOMIC DNA]</scope>
    <source>
        <strain evidence="4">Berkeley</strain>
    </source>
</reference>
<dbReference type="GeneID" id="5740536"/>
<dbReference type="BioGRID-ORCS" id="5740536">
    <property type="hits" value="0 hits in 1 CRISPR screen"/>
</dbReference>
<reference evidence="2 4" key="6">
    <citation type="journal article" date="2005" name="PLoS Comput. Biol.">
        <title>Combined evidence annotation of transposable elements in genome sequences.</title>
        <authorList>
            <person name="Quesneville H."/>
            <person name="Bergman C.M."/>
            <person name="Andrieu O."/>
            <person name="Autard D."/>
            <person name="Nouaud D."/>
            <person name="Ashburner M."/>
            <person name="Anxolabehere D."/>
        </authorList>
    </citation>
    <scope>NUCLEOTIDE SEQUENCE [LARGE SCALE GENOMIC DNA]</scope>
    <source>
        <strain evidence="4">Berkeley</strain>
    </source>
</reference>
<accession>A0A0S0WGS4</accession>
<proteinExistence type="predicted"/>
<reference evidence="2 4" key="5">
    <citation type="journal article" date="2002" name="Genome Biol.">
        <title>Heterochromatic sequences in a Drosophila whole-genome shotgun assembly.</title>
        <authorList>
            <person name="Hoskins R.A."/>
            <person name="Smith C.D."/>
            <person name="Carlson J.W."/>
            <person name="Carvalho A.B."/>
            <person name="Halpern A."/>
            <person name="Kaminker J.S."/>
            <person name="Kennedy C."/>
            <person name="Mungall C.J."/>
            <person name="Sullivan B.A."/>
            <person name="Sutton G.G."/>
            <person name="Yasuhara J.C."/>
            <person name="Wakimoto B.T."/>
            <person name="Myers E.W."/>
            <person name="Celniker S.E."/>
            <person name="Rubin G.M."/>
            <person name="Karpen G.H."/>
        </authorList>
    </citation>
    <scope>NUCLEOTIDE SEQUENCE [LARGE SCALE GENOMIC DNA]</scope>
    <source>
        <strain evidence="4">Berkeley</strain>
    </source>
</reference>
<reference evidence="2 4" key="9">
    <citation type="journal article" date="2015" name="G3 (Bethesda)">
        <title>Gene Model Annotations for Drosophila melanogaster: Impact of High-Throughput Data.</title>
        <authorList>
            <consortium name="FlyBase Consortium"/>
            <person name="Matthews B.B."/>
            <person name="Dos Santos G."/>
            <person name="Crosby M.A."/>
            <person name="Emmert D.B."/>
            <person name="St Pierre S.E."/>
            <person name="Gramates L.S."/>
            <person name="Zhou P."/>
            <person name="Schroeder A.J."/>
            <person name="Falls K."/>
            <person name="Strelets V."/>
            <person name="Russo S.M."/>
            <person name="Gelbart W.M."/>
            <person name="null"/>
        </authorList>
    </citation>
    <scope>NUCLEOTIDE SEQUENCE [LARGE SCALE GENOMIC DNA]</scope>
    <source>
        <strain evidence="4">Berkeley</strain>
    </source>
</reference>
<reference evidence="2 4" key="8">
    <citation type="journal article" date="2007" name="Science">
        <title>Sequence finishing and mapping of Drosophila melanogaster heterochromatin.</title>
        <authorList>
            <person name="Hoskins R.A."/>
            <person name="Carlson J.W."/>
            <person name="Kennedy C."/>
            <person name="Acevedo D."/>
            <person name="Evans-Holm M."/>
            <person name="Frise E."/>
            <person name="Wan K.H."/>
            <person name="Park S."/>
            <person name="Mendez-Lago M."/>
            <person name="Rossi F."/>
            <person name="Villasante A."/>
            <person name="Dimitri P."/>
            <person name="Karpen G.H."/>
            <person name="Celniker S.E."/>
        </authorList>
    </citation>
    <scope>NUCLEOTIDE SEQUENCE [LARGE SCALE GENOMIC DNA]</scope>
    <source>
        <strain evidence="4">Berkeley</strain>
    </source>
</reference>
<dbReference type="ExpressionAtlas" id="A0A0S0WGS4">
    <property type="expression patterns" value="baseline"/>
</dbReference>
<dbReference type="GO" id="GO:0005741">
    <property type="term" value="C:mitochondrial outer membrane"/>
    <property type="evidence" value="ECO:0000250"/>
    <property type="project" value="FlyBase"/>
</dbReference>
<dbReference type="Bgee" id="FBgn0085339">
    <property type="expression patterns" value="Expressed in imaginal disc and 26 other cell types or tissues"/>
</dbReference>
<keyword evidence="1" id="KW-0472">Membrane</keyword>
<name>A0A0S0WGS4_DROME</name>
<dbReference type="AlphaFoldDB" id="A0A0S0WGS4"/>
<dbReference type="FlyBase" id="FBgn0085339">
    <property type="gene designation" value="CG34310"/>
</dbReference>
<dbReference type="AGR" id="FB:FBgn0085339"/>
<dbReference type="OrthoDB" id="7818297at2759"/>
<reference evidence="2 4" key="1">
    <citation type="journal article" date="2000" name="Science">
        <title>The genome sequence of Drosophila melanogaster.</title>
        <authorList>
            <person name="Adams M.D."/>
            <person name="Celniker S.E."/>
            <person name="Holt R.A."/>
            <person name="Evans C.A."/>
            <person name="Gocayne J.D."/>
            <person name="Amanatides P.G."/>
            <person name="Scherer S.E."/>
            <person name="Li P.W."/>
            <person name="Hoskins R.A."/>
            <person name="Galle R.F."/>
            <person name="George R.A."/>
            <person name="Lewis S.E."/>
            <person name="Richards S."/>
            <person name="Ashburner M."/>
            <person name="Henderson S.N."/>
            <person name="Sutton G.G."/>
            <person name="Wortman J.R."/>
            <person name="Yandell M.D."/>
            <person name="Zhang Q."/>
            <person name="Chen L.X."/>
            <person name="Brandon R.C."/>
            <person name="Rogers Y.H."/>
            <person name="Blazej R.G."/>
            <person name="Champe M."/>
            <person name="Pfeiffer B.D."/>
            <person name="Wan K.H."/>
            <person name="Doyle C."/>
            <person name="Baxter E.G."/>
            <person name="Helt G."/>
            <person name="Nelson C.R."/>
            <person name="Gabor G.L."/>
            <person name="Abril J.F."/>
            <person name="Agbayani A."/>
            <person name="An H.J."/>
            <person name="Andrews-Pfannkoch C."/>
            <person name="Baldwin D."/>
            <person name="Ballew R.M."/>
            <person name="Basu A."/>
            <person name="Baxendale J."/>
            <person name="Bayraktaroglu L."/>
            <person name="Beasley E.M."/>
            <person name="Beeson K.Y."/>
            <person name="Benos P.V."/>
            <person name="Berman B.P."/>
            <person name="Bhandari D."/>
            <person name="Bolshakov S."/>
            <person name="Borkova D."/>
            <person name="Botchan M.R."/>
            <person name="Bouck J."/>
            <person name="Brokstein P."/>
            <person name="Brottier P."/>
            <person name="Burtis K.C."/>
            <person name="Busam D.A."/>
            <person name="Butler H."/>
            <person name="Cadieu E."/>
            <person name="Center A."/>
            <person name="Chandra I."/>
            <person name="Cherry J.M."/>
            <person name="Cawley S."/>
            <person name="Dahlke C."/>
            <person name="Davenport L.B."/>
            <person name="Davies P."/>
            <person name="de Pablos B."/>
            <person name="Delcher A."/>
            <person name="Deng Z."/>
            <person name="Mays A.D."/>
            <person name="Dew I."/>
            <person name="Dietz S.M."/>
            <person name="Dodson K."/>
            <person name="Doup L.E."/>
            <person name="Downes M."/>
            <person name="Dugan-Rocha S."/>
            <person name="Dunkov B.C."/>
            <person name="Dunn P."/>
            <person name="Durbin K.J."/>
            <person name="Evangelista C.C."/>
            <person name="Ferraz C."/>
            <person name="Ferriera S."/>
            <person name="Fleischmann W."/>
            <person name="Fosler C."/>
            <person name="Gabrielian A.E."/>
            <person name="Garg N.S."/>
            <person name="Gelbart W.M."/>
            <person name="Glasser K."/>
            <person name="Glodek A."/>
            <person name="Gong F."/>
            <person name="Gorrell J.H."/>
            <person name="Gu Z."/>
            <person name="Guan P."/>
            <person name="Harris M."/>
            <person name="Harris N.L."/>
            <person name="Harvey D."/>
            <person name="Heiman T.J."/>
            <person name="Hernandez J.R."/>
            <person name="Houck J."/>
            <person name="Hostin D."/>
            <person name="Houston K.A."/>
            <person name="Howland T.J."/>
            <person name="Wei M.H."/>
            <person name="Ibegwam C."/>
            <person name="Jalali M."/>
            <person name="Kalush F."/>
            <person name="Karpen G.H."/>
            <person name="Ke Z."/>
            <person name="Kennison J.A."/>
            <person name="Ketchum K.A."/>
            <person name="Kimmel B.E."/>
            <person name="Kodira C.D."/>
            <person name="Kraft C."/>
            <person name="Kravitz S."/>
            <person name="Kulp D."/>
            <person name="Lai Z."/>
            <person name="Lasko P."/>
            <person name="Lei Y."/>
            <person name="Levitsky A.A."/>
            <person name="Li J."/>
            <person name="Li Z."/>
            <person name="Liang Y."/>
            <person name="Lin X."/>
            <person name="Liu X."/>
            <person name="Mattei B."/>
            <person name="McIntosh T.C."/>
            <person name="McLeod M.P."/>
            <person name="McPherson D."/>
            <person name="Merkulov G."/>
            <person name="Milshina N.V."/>
            <person name="Mobarry C."/>
            <person name="Morris J."/>
            <person name="Moshrefi A."/>
            <person name="Mount S.M."/>
            <person name="Moy M."/>
            <person name="Murphy B."/>
            <person name="Murphy L."/>
            <person name="Muzny D.M."/>
            <person name="Nelson D.L."/>
            <person name="Nelson D.R."/>
            <person name="Nelson K.A."/>
            <person name="Nixon K."/>
            <person name="Nusskern D.R."/>
            <person name="Pacleb J.M."/>
            <person name="Palazzolo M."/>
            <person name="Pittman G.S."/>
            <person name="Pan S."/>
            <person name="Pollard J."/>
            <person name="Puri V."/>
            <person name="Reese M.G."/>
            <person name="Reinert K."/>
            <person name="Remington K."/>
            <person name="Saunders R.D."/>
            <person name="Scheeler F."/>
            <person name="Shen H."/>
            <person name="Shue B.C."/>
            <person name="Siden-Kiamos I."/>
            <person name="Simpson M."/>
            <person name="Skupski M.P."/>
            <person name="Smith T."/>
            <person name="Spier E."/>
            <person name="Spradling A.C."/>
            <person name="Stapleton M."/>
            <person name="Strong R."/>
            <person name="Sun E."/>
            <person name="Svirskas R."/>
            <person name="Tector C."/>
            <person name="Turner R."/>
            <person name="Venter E."/>
            <person name="Wang A.H."/>
            <person name="Wang X."/>
            <person name="Wang Z.Y."/>
            <person name="Wassarman D.A."/>
            <person name="Weinstock G.M."/>
            <person name="Weissenbach J."/>
            <person name="Williams S.M."/>
            <person name="WoodageT"/>
            <person name="Worley K.C."/>
            <person name="Wu D."/>
            <person name="Yang S."/>
            <person name="Yao Q.A."/>
            <person name="Ye J."/>
            <person name="Yeh R.F."/>
            <person name="Zaveri J.S."/>
            <person name="Zhan M."/>
            <person name="Zhang G."/>
            <person name="Zhao Q."/>
            <person name="Zheng L."/>
            <person name="Zheng X.H."/>
            <person name="Zhong F.N."/>
            <person name="Zhong W."/>
            <person name="Zhou X."/>
            <person name="Zhu S."/>
            <person name="Zhu X."/>
            <person name="Smith H.O."/>
            <person name="Gibbs R.A."/>
            <person name="Myers E.W."/>
            <person name="Rubin G.M."/>
            <person name="Venter J.C."/>
        </authorList>
    </citation>
    <scope>NUCLEOTIDE SEQUENCE [LARGE SCALE GENOMIC DNA]</scope>
    <source>
        <strain evidence="4">Berkeley</strain>
    </source>
</reference>
<keyword evidence="1" id="KW-1133">Transmembrane helix</keyword>
<dbReference type="Pfam" id="PF23670">
    <property type="entry name" value="PIGBOS1"/>
    <property type="match status" value="1"/>
</dbReference>
<reference evidence="2 4" key="11">
    <citation type="journal article" date="2015" name="Genome Res.">
        <title>The Release 6 reference sequence of the Drosophila melanogaster genome.</title>
        <authorList>
            <person name="Hoskins R.A."/>
            <person name="Carlson J.W."/>
            <person name="Wan K.H."/>
            <person name="Park S."/>
            <person name="Mendez I."/>
            <person name="Galle S.E."/>
            <person name="Booth B.W."/>
            <person name="Pfeiffer B.D."/>
            <person name="George R.A."/>
            <person name="Svirskas R."/>
            <person name="Krzywinski M."/>
            <person name="Schein J."/>
            <person name="Accardo M.C."/>
            <person name="Damia E."/>
            <person name="Messina G."/>
            <person name="Mendez-Lago M."/>
            <person name="de Pablos B."/>
            <person name="Demakova O.V."/>
            <person name="Andreyeva E.N."/>
            <person name="Boldyreva L.V."/>
            <person name="Marra M."/>
            <person name="Carvalho A.B."/>
            <person name="Dimitri P."/>
            <person name="Villasante A."/>
            <person name="Zhimulev I.F."/>
            <person name="Rubin G.M."/>
            <person name="Karpen G.H."/>
            <person name="Celniker S.E."/>
        </authorList>
    </citation>
    <scope>NUCLEOTIDE SEQUENCE [LARGE SCALE GENOMIC DNA]</scope>
    <source>
        <strain evidence="4">Berkeley</strain>
    </source>
</reference>
<dbReference type="PhylomeDB" id="A0A0S0WGS4"/>
<feature type="transmembrane region" description="Helical" evidence="1">
    <location>
        <begin position="12"/>
        <end position="30"/>
    </location>
</feature>
<dbReference type="RefSeq" id="NP_001303310.1">
    <property type="nucleotide sequence ID" value="NM_001316381.1"/>
</dbReference>
<reference evidence="2 4" key="3">
    <citation type="journal article" date="2002" name="Genome Biol.">
        <title>Annotation of the Drosophila melanogaster euchromatic genome: a systematic review.</title>
        <authorList>
            <person name="Misra S."/>
            <person name="Crosby M.A."/>
            <person name="Mungall C.J."/>
            <person name="Matthews B.B."/>
            <person name="Campbell K.S."/>
            <person name="Hradecky P."/>
            <person name="Huang Y."/>
            <person name="Kaminker J.S."/>
            <person name="Millburn G.H."/>
            <person name="Prochnik S.E."/>
            <person name="Smith C.D."/>
            <person name="Tupy J.L."/>
            <person name="Whitfied E.J."/>
            <person name="Bayraktaroglu L."/>
            <person name="Berman B.P."/>
            <person name="Bettencourt B.R."/>
            <person name="Celniker S.E."/>
            <person name="de Grey A.D."/>
            <person name="Drysdale R.A."/>
            <person name="Harris N.L."/>
            <person name="Richter J."/>
            <person name="Russo S."/>
            <person name="Schroeder A.J."/>
            <person name="Shu S.Q."/>
            <person name="Stapleton M."/>
            <person name="Yamada C."/>
            <person name="Ashburner M."/>
            <person name="Gelbart W.M."/>
            <person name="Rubin G.M."/>
            <person name="Lewis S.E."/>
        </authorList>
    </citation>
    <scope>GENOME REANNOTATION</scope>
    <source>
        <strain evidence="4">Berkeley</strain>
    </source>
</reference>
<dbReference type="InterPro" id="IPR057394">
    <property type="entry name" value="PIGBOS1"/>
</dbReference>
<dbReference type="GO" id="GO:1900101">
    <property type="term" value="P:regulation of endoplasmic reticulum unfolded protein response"/>
    <property type="evidence" value="ECO:0000250"/>
    <property type="project" value="FlyBase"/>
</dbReference>
<sequence length="129" mass="14591">MQIRRPRGVTVPQLMVVTAIGLLGGIYIWQPLILKYKNEKKTEAETPAVTETSGTTNFINGFKRFATTTVGLMAIGIGSTVIFYTTHRLVIKPYLLEKRRLEAEASAEYLFQQEVHSQIGESRPKRSEY</sequence>
<protein>
    <submittedName>
        <fullName evidence="2">Uncharacterized protein, isoform E</fullName>
    </submittedName>
</protein>
<evidence type="ECO:0000313" key="2">
    <source>
        <dbReference type="EMBL" id="ALI30196.1"/>
    </source>
</evidence>
<reference evidence="2 4" key="4">
    <citation type="journal article" date="2002" name="Genome Biol.">
        <title>The transposable elements of the Drosophila melanogaster euchromatin: a genomics perspective.</title>
        <authorList>
            <person name="Kaminker J.S."/>
            <person name="Bergman C.M."/>
            <person name="Kronmiller B."/>
            <person name="Carlson J."/>
            <person name="Svirskas R."/>
            <person name="Patel S."/>
            <person name="Frise E."/>
            <person name="Wheeler D.A."/>
            <person name="Lewis S.E."/>
            <person name="Rubin G.M."/>
            <person name="Ashburner M."/>
            <person name="Celniker S.E."/>
        </authorList>
    </citation>
    <scope>NUCLEOTIDE SEQUENCE [LARGE SCALE GENOMIC DNA]</scope>
    <source>
        <strain evidence="4">Berkeley</strain>
    </source>
</reference>
<dbReference type="FunCoup" id="A0A0S0WGS4">
    <property type="interactions" value="1"/>
</dbReference>
<keyword evidence="1" id="KW-0812">Transmembrane</keyword>
<dbReference type="DNASU" id="5740536"/>
<dbReference type="InParanoid" id="A0A0S0WGS4"/>
<dbReference type="Proteomes" id="UP000000803">
    <property type="component" value="Chromosome 2L"/>
</dbReference>
<dbReference type="VEuPathDB" id="VectorBase:FBgn0085339"/>
<reference evidence="2 4" key="2">
    <citation type="journal article" date="2002" name="Genome Biol.">
        <title>Finishing a whole-genome shotgun: release 3 of the Drosophila melanogaster euchromatic genome sequence.</title>
        <authorList>
            <person name="Celniker S.E."/>
            <person name="Wheeler D.A."/>
            <person name="Kronmiller B."/>
            <person name="Carlson J.W."/>
            <person name="Halpern A."/>
            <person name="Patel S."/>
            <person name="Adams M."/>
            <person name="Champe M."/>
            <person name="Dugan S.P."/>
            <person name="Frise E."/>
            <person name="Hodgson A."/>
            <person name="George R.A."/>
            <person name="Hoskins R.A."/>
            <person name="Laverty T."/>
            <person name="Muzny D.M."/>
            <person name="Nelson C.R."/>
            <person name="Pacleb J.M."/>
            <person name="Park S."/>
            <person name="Pfeiffer B.D."/>
            <person name="Richards S."/>
            <person name="Sodergren E.J."/>
            <person name="Svirskas R."/>
            <person name="Tabor P.E."/>
            <person name="Wan K."/>
            <person name="Stapleton M."/>
            <person name="Sutton G.G."/>
            <person name="Venter C."/>
            <person name="Weinstock G."/>
            <person name="Scherer S.E."/>
            <person name="Myers E.W."/>
            <person name="Gibbs R.A."/>
            <person name="Rubin G.M."/>
        </authorList>
    </citation>
    <scope>NUCLEOTIDE SEQUENCE [LARGE SCALE GENOMIC DNA]</scope>
    <source>
        <strain evidence="4">Berkeley</strain>
    </source>
</reference>
<feature type="transmembrane region" description="Helical" evidence="1">
    <location>
        <begin position="70"/>
        <end position="91"/>
    </location>
</feature>